<sequence>MRAISLWKILLPIVNGGPRYTSTYTDPPRHSSLLRPFSAPARPLWMSHSPGIRTSAVFPAHHPRSRKSGFLHLREGLVY</sequence>
<accession>A0AA39J514</accession>
<organism evidence="1 2">
    <name type="scientific">Armillaria borealis</name>
    <dbReference type="NCBI Taxonomy" id="47425"/>
    <lineage>
        <taxon>Eukaryota</taxon>
        <taxon>Fungi</taxon>
        <taxon>Dikarya</taxon>
        <taxon>Basidiomycota</taxon>
        <taxon>Agaricomycotina</taxon>
        <taxon>Agaricomycetes</taxon>
        <taxon>Agaricomycetidae</taxon>
        <taxon>Agaricales</taxon>
        <taxon>Marasmiineae</taxon>
        <taxon>Physalacriaceae</taxon>
        <taxon>Armillaria</taxon>
    </lineage>
</organism>
<reference evidence="1" key="1">
    <citation type="submission" date="2023-06" db="EMBL/GenBank/DDBJ databases">
        <authorList>
            <consortium name="Lawrence Berkeley National Laboratory"/>
            <person name="Ahrendt S."/>
            <person name="Sahu N."/>
            <person name="Indic B."/>
            <person name="Wong-Bajracharya J."/>
            <person name="Merenyi Z."/>
            <person name="Ke H.-M."/>
            <person name="Monk M."/>
            <person name="Kocsube S."/>
            <person name="Drula E."/>
            <person name="Lipzen A."/>
            <person name="Balint B."/>
            <person name="Henrissat B."/>
            <person name="Andreopoulos B."/>
            <person name="Martin F.M."/>
            <person name="Harder C.B."/>
            <person name="Rigling D."/>
            <person name="Ford K.L."/>
            <person name="Foster G.D."/>
            <person name="Pangilinan J."/>
            <person name="Papanicolaou A."/>
            <person name="Barry K."/>
            <person name="LaButti K."/>
            <person name="Viragh M."/>
            <person name="Koriabine M."/>
            <person name="Yan M."/>
            <person name="Riley R."/>
            <person name="Champramary S."/>
            <person name="Plett K.L."/>
            <person name="Tsai I.J."/>
            <person name="Slot J."/>
            <person name="Sipos G."/>
            <person name="Plett J."/>
            <person name="Nagy L.G."/>
            <person name="Grigoriev I.V."/>
        </authorList>
    </citation>
    <scope>NUCLEOTIDE SEQUENCE</scope>
    <source>
        <strain evidence="1">FPL87.14</strain>
    </source>
</reference>
<name>A0AA39J514_9AGAR</name>
<keyword evidence="2" id="KW-1185">Reference proteome</keyword>
<proteinExistence type="predicted"/>
<dbReference type="EMBL" id="JAUEPT010000071">
    <property type="protein sequence ID" value="KAK0434458.1"/>
    <property type="molecule type" value="Genomic_DNA"/>
</dbReference>
<evidence type="ECO:0000313" key="1">
    <source>
        <dbReference type="EMBL" id="KAK0434458.1"/>
    </source>
</evidence>
<dbReference type="Proteomes" id="UP001175226">
    <property type="component" value="Unassembled WGS sequence"/>
</dbReference>
<protein>
    <submittedName>
        <fullName evidence="1">Uncharacterized protein</fullName>
    </submittedName>
</protein>
<dbReference type="AlphaFoldDB" id="A0AA39J514"/>
<evidence type="ECO:0000313" key="2">
    <source>
        <dbReference type="Proteomes" id="UP001175226"/>
    </source>
</evidence>
<comment type="caution">
    <text evidence="1">The sequence shown here is derived from an EMBL/GenBank/DDBJ whole genome shotgun (WGS) entry which is preliminary data.</text>
</comment>
<gene>
    <name evidence="1" type="ORF">EV421DRAFT_1839972</name>
</gene>